<name>A0A834W6U9_9FABA</name>
<sequence length="22" mass="2277">MYTEAGGHDPSVILGRGPDSFA</sequence>
<proteinExistence type="predicted"/>
<feature type="region of interest" description="Disordered" evidence="1">
    <location>
        <begin position="1"/>
        <end position="22"/>
    </location>
</feature>
<protein>
    <submittedName>
        <fullName evidence="2">Uncharacterized protein</fullName>
    </submittedName>
</protein>
<reference evidence="2" key="1">
    <citation type="submission" date="2020-09" db="EMBL/GenBank/DDBJ databases">
        <title>Genome-Enabled Discovery of Anthraquinone Biosynthesis in Senna tora.</title>
        <authorList>
            <person name="Kang S.-H."/>
            <person name="Pandey R.P."/>
            <person name="Lee C.-M."/>
            <person name="Sim J.-S."/>
            <person name="Jeong J.-T."/>
            <person name="Choi B.-S."/>
            <person name="Jung M."/>
            <person name="Ginzburg D."/>
            <person name="Zhao K."/>
            <person name="Won S.Y."/>
            <person name="Oh T.-J."/>
            <person name="Yu Y."/>
            <person name="Kim N.-H."/>
            <person name="Lee O.R."/>
            <person name="Lee T.-H."/>
            <person name="Bashyal P."/>
            <person name="Kim T.-S."/>
            <person name="Lee W.-H."/>
            <person name="Kawkins C."/>
            <person name="Kim C.-K."/>
            <person name="Kim J.S."/>
            <person name="Ahn B.O."/>
            <person name="Rhee S.Y."/>
            <person name="Sohng J.K."/>
        </authorList>
    </citation>
    <scope>NUCLEOTIDE SEQUENCE</scope>
    <source>
        <tissue evidence="2">Leaf</tissue>
    </source>
</reference>
<evidence type="ECO:0000313" key="2">
    <source>
        <dbReference type="EMBL" id="KAF7810528.1"/>
    </source>
</evidence>
<keyword evidence="3" id="KW-1185">Reference proteome</keyword>
<dbReference type="Proteomes" id="UP000634136">
    <property type="component" value="Unassembled WGS sequence"/>
</dbReference>
<gene>
    <name evidence="2" type="ORF">G2W53_037271</name>
</gene>
<evidence type="ECO:0000256" key="1">
    <source>
        <dbReference type="SAM" id="MobiDB-lite"/>
    </source>
</evidence>
<organism evidence="2 3">
    <name type="scientific">Senna tora</name>
    <dbReference type="NCBI Taxonomy" id="362788"/>
    <lineage>
        <taxon>Eukaryota</taxon>
        <taxon>Viridiplantae</taxon>
        <taxon>Streptophyta</taxon>
        <taxon>Embryophyta</taxon>
        <taxon>Tracheophyta</taxon>
        <taxon>Spermatophyta</taxon>
        <taxon>Magnoliopsida</taxon>
        <taxon>eudicotyledons</taxon>
        <taxon>Gunneridae</taxon>
        <taxon>Pentapetalae</taxon>
        <taxon>rosids</taxon>
        <taxon>fabids</taxon>
        <taxon>Fabales</taxon>
        <taxon>Fabaceae</taxon>
        <taxon>Caesalpinioideae</taxon>
        <taxon>Cassia clade</taxon>
        <taxon>Senna</taxon>
    </lineage>
</organism>
<accession>A0A834W6U9</accession>
<evidence type="ECO:0000313" key="3">
    <source>
        <dbReference type="Proteomes" id="UP000634136"/>
    </source>
</evidence>
<dbReference type="AlphaFoldDB" id="A0A834W6U9"/>
<dbReference type="EMBL" id="JAAIUW010000011">
    <property type="protein sequence ID" value="KAF7810528.1"/>
    <property type="molecule type" value="Genomic_DNA"/>
</dbReference>
<comment type="caution">
    <text evidence="2">The sequence shown here is derived from an EMBL/GenBank/DDBJ whole genome shotgun (WGS) entry which is preliminary data.</text>
</comment>